<keyword evidence="9" id="KW-1185">Reference proteome</keyword>
<keyword evidence="5" id="KW-0136">Cellulose degradation</keyword>
<dbReference type="SUPFAM" id="SSF48208">
    <property type="entry name" value="Six-hairpin glycosidases"/>
    <property type="match status" value="1"/>
</dbReference>
<proteinExistence type="inferred from homology"/>
<evidence type="ECO:0000256" key="6">
    <source>
        <dbReference type="ARBA" id="ARBA00023295"/>
    </source>
</evidence>
<organism evidence="8 9">
    <name type="scientific">Alloacidobacterium dinghuense</name>
    <dbReference type="NCBI Taxonomy" id="2763107"/>
    <lineage>
        <taxon>Bacteria</taxon>
        <taxon>Pseudomonadati</taxon>
        <taxon>Acidobacteriota</taxon>
        <taxon>Terriglobia</taxon>
        <taxon>Terriglobales</taxon>
        <taxon>Acidobacteriaceae</taxon>
        <taxon>Alloacidobacterium</taxon>
    </lineage>
</organism>
<dbReference type="GO" id="GO:0008810">
    <property type="term" value="F:cellulase activity"/>
    <property type="evidence" value="ECO:0007669"/>
    <property type="project" value="UniProtKB-EC"/>
</dbReference>
<evidence type="ECO:0000256" key="3">
    <source>
        <dbReference type="ARBA" id="ARBA00012601"/>
    </source>
</evidence>
<dbReference type="Pfam" id="PF01270">
    <property type="entry name" value="Glyco_hydro_8"/>
    <property type="match status" value="1"/>
</dbReference>
<dbReference type="InterPro" id="IPR002037">
    <property type="entry name" value="Glyco_hydro_8"/>
</dbReference>
<gene>
    <name evidence="8" type="primary">bcsZ</name>
    <name evidence="8" type="ORF">H7849_03475</name>
</gene>
<keyword evidence="7" id="KW-0624">Polysaccharide degradation</keyword>
<evidence type="ECO:0000256" key="7">
    <source>
        <dbReference type="ARBA" id="ARBA00023326"/>
    </source>
</evidence>
<evidence type="ECO:0000256" key="2">
    <source>
        <dbReference type="ARBA" id="ARBA00009209"/>
    </source>
</evidence>
<comment type="catalytic activity">
    <reaction evidence="1">
        <text>Endohydrolysis of (1-&gt;4)-beta-D-glucosidic linkages in cellulose, lichenin and cereal beta-D-glucans.</text>
        <dbReference type="EC" id="3.2.1.4"/>
    </reaction>
</comment>
<evidence type="ECO:0000313" key="8">
    <source>
        <dbReference type="EMBL" id="QNI33050.1"/>
    </source>
</evidence>
<dbReference type="GO" id="GO:0030245">
    <property type="term" value="P:cellulose catabolic process"/>
    <property type="evidence" value="ECO:0007669"/>
    <property type="project" value="UniProtKB-KW"/>
</dbReference>
<dbReference type="Proteomes" id="UP000515312">
    <property type="component" value="Chromosome"/>
</dbReference>
<keyword evidence="7" id="KW-0119">Carbohydrate metabolism</keyword>
<dbReference type="AlphaFoldDB" id="A0A7G8BKI0"/>
<dbReference type="RefSeq" id="WP_186744163.1">
    <property type="nucleotide sequence ID" value="NZ_CP060394.1"/>
</dbReference>
<evidence type="ECO:0000256" key="1">
    <source>
        <dbReference type="ARBA" id="ARBA00000966"/>
    </source>
</evidence>
<dbReference type="InterPro" id="IPR008928">
    <property type="entry name" value="6-hairpin_glycosidase_sf"/>
</dbReference>
<dbReference type="NCBIfam" id="NF008305">
    <property type="entry name" value="PRK11097.1"/>
    <property type="match status" value="1"/>
</dbReference>
<dbReference type="PRINTS" id="PR00735">
    <property type="entry name" value="GLHYDRLASE8"/>
</dbReference>
<keyword evidence="4 8" id="KW-0378">Hydrolase</keyword>
<protein>
    <recommendedName>
        <fullName evidence="3">cellulase</fullName>
        <ecNumber evidence="3">3.2.1.4</ecNumber>
    </recommendedName>
</protein>
<comment type="similarity">
    <text evidence="2">Belongs to the glycosyl hydrolase 8 (cellulase D) family.</text>
</comment>
<keyword evidence="6 8" id="KW-0326">Glycosidase</keyword>
<name>A0A7G8BKI0_9BACT</name>
<evidence type="ECO:0000313" key="9">
    <source>
        <dbReference type="Proteomes" id="UP000515312"/>
    </source>
</evidence>
<dbReference type="KEGG" id="adin:H7849_03475"/>
<dbReference type="Gene3D" id="1.50.10.10">
    <property type="match status" value="1"/>
</dbReference>
<dbReference type="InterPro" id="IPR012341">
    <property type="entry name" value="6hp_glycosidase-like_sf"/>
</dbReference>
<evidence type="ECO:0000256" key="4">
    <source>
        <dbReference type="ARBA" id="ARBA00022801"/>
    </source>
</evidence>
<accession>A0A7G8BKI0</accession>
<reference evidence="8 9" key="1">
    <citation type="submission" date="2020-08" db="EMBL/GenBank/DDBJ databases">
        <title>Edaphobacter telluris sp. nov. and Acidobacterium dinghuensis sp. nov., two acidobacteria isolated from forest soil.</title>
        <authorList>
            <person name="Fu J."/>
            <person name="Qiu L."/>
        </authorList>
    </citation>
    <scope>NUCLEOTIDE SEQUENCE [LARGE SCALE GENOMIC DNA]</scope>
    <source>
        <strain evidence="8">4Y35</strain>
    </source>
</reference>
<sequence>MARSAFKGTPGGTADMKAAILLAATLGLCCQSAARASSWPLWDHYAAHFLSPQGRVVDPSRNSMTTSEGQSYAMFFALVAGDNNSFDRIQEWTQDNLAQGDLAKKLPAWSWGQKSDGSWGVLDQNSASDSDLWVAYSLIEAGELWSKPGYSRTGKAMLSLIAKNESATVPQAGAVLLPGPNGFHPDADHWVFNPSYMPLPLLLAARHVDPQGPWSAMAAALPAWLQQASPSGFAMDWVEYTSGKGFSAVSEPGTSSRPACGSYDAIRVYLWVGTTAQDSPGAASLLHLFAPMSSYVKTHLSPPEVVNPDGTVVSTTAPPGFSAAVMPLLMTSGEKAAATLQLRNVLAQIEPSTGLVGDPPHYYDQNLALFALGWQEQRFRFAPDGTLRVQWKK</sequence>
<dbReference type="EMBL" id="CP060394">
    <property type="protein sequence ID" value="QNI33050.1"/>
    <property type="molecule type" value="Genomic_DNA"/>
</dbReference>
<evidence type="ECO:0000256" key="5">
    <source>
        <dbReference type="ARBA" id="ARBA00023001"/>
    </source>
</evidence>
<dbReference type="EC" id="3.2.1.4" evidence="3"/>